<dbReference type="Proteomes" id="UP001381693">
    <property type="component" value="Unassembled WGS sequence"/>
</dbReference>
<evidence type="ECO:0000256" key="3">
    <source>
        <dbReference type="ARBA" id="ARBA00022618"/>
    </source>
</evidence>
<keyword evidence="3" id="KW-0132">Cell division</keyword>
<dbReference type="Pfam" id="PF09759">
    <property type="entry name" value="Atx10homo_assoc"/>
    <property type="match status" value="1"/>
</dbReference>
<dbReference type="GO" id="GO:0005829">
    <property type="term" value="C:cytosol"/>
    <property type="evidence" value="ECO:0007669"/>
    <property type="project" value="TreeGrafter"/>
</dbReference>
<evidence type="ECO:0000256" key="1">
    <source>
        <dbReference type="ARBA" id="ARBA00008384"/>
    </source>
</evidence>
<dbReference type="InterPro" id="IPR011989">
    <property type="entry name" value="ARM-like"/>
</dbReference>
<dbReference type="PANTHER" id="PTHR13255:SF0">
    <property type="entry name" value="ATAXIN-10"/>
    <property type="match status" value="1"/>
</dbReference>
<comment type="similarity">
    <text evidence="1">Belongs to the ataxin-10 family.</text>
</comment>
<keyword evidence="4" id="KW-0131">Cell cycle</keyword>
<evidence type="ECO:0000313" key="7">
    <source>
        <dbReference type="EMBL" id="KAK7084113.1"/>
    </source>
</evidence>
<dbReference type="AlphaFoldDB" id="A0AAN9AD42"/>
<evidence type="ECO:0000256" key="4">
    <source>
        <dbReference type="ARBA" id="ARBA00023306"/>
    </source>
</evidence>
<dbReference type="InterPro" id="IPR051374">
    <property type="entry name" value="Ataxin-10/CTR86_families"/>
</dbReference>
<sequence length="500" mass="55863">MSSSIQEVLKLSKEAASFHSLDSHQECTNRLGLLRQKLLEIDRNELDSSVIWNLTAIIKGEQLKWTDSSTALTDSLETAAQSLFCLRNAFVNCSRIQLMVAETDELREILLACVKWVFYSGQGKSFDTAGSEEKEDGCGIPSLYAKTSQLAVASITCLGNLVAANTETRKIMWPYLQPQIREMLGYHEESVSYLSAMVIFNCILEKRLREELCKCDEIDNVISDLLTLYMNGETSSEKALCFVLYTLEVLLCCEGQVNNTWKGLSGKQQLLVLDILSSILEGKSGSKCGSLSPSSVTYLLGIFKNEADKILRTLTRELEDHTALVIVRLLNFLCSLAASEYWSPTLREDTSLLITVVSLLQCLNDIGGVEENGFSRLGLDELPDEEKLVEAETHPAYGFKRDMIRLIANLVYRHKANQDTVREMGGITLVLESSQFDARNPAIKEVAIYAIRNLLEGNLENQEIVKKLEYRGSAENQAMRISQEDEMVVIQGSSNSDDQL</sequence>
<evidence type="ECO:0000256" key="5">
    <source>
        <dbReference type="ARBA" id="ARBA00045173"/>
    </source>
</evidence>
<dbReference type="InterPro" id="IPR019156">
    <property type="entry name" value="Ataxin-10_domain"/>
</dbReference>
<evidence type="ECO:0000256" key="2">
    <source>
        <dbReference type="ARBA" id="ARBA00018804"/>
    </source>
</evidence>
<reference evidence="7 8" key="1">
    <citation type="submission" date="2023-11" db="EMBL/GenBank/DDBJ databases">
        <title>Halocaridina rubra genome assembly.</title>
        <authorList>
            <person name="Smith C."/>
        </authorList>
    </citation>
    <scope>NUCLEOTIDE SEQUENCE [LARGE SCALE GENOMIC DNA]</scope>
    <source>
        <strain evidence="7">EP-1</strain>
        <tissue evidence="7">Whole</tissue>
    </source>
</reference>
<gene>
    <name evidence="7" type="ORF">SK128_009820</name>
</gene>
<dbReference type="Gene3D" id="1.25.10.10">
    <property type="entry name" value="Leucine-rich Repeat Variant"/>
    <property type="match status" value="1"/>
</dbReference>
<name>A0AAN9AD42_HALRR</name>
<feature type="domain" description="Ataxin-10" evidence="6">
    <location>
        <begin position="399"/>
        <end position="480"/>
    </location>
</feature>
<accession>A0AAN9AD42</accession>
<proteinExistence type="inferred from homology"/>
<comment type="function">
    <text evidence="5">May play a role in the regulation of cytokinesis. May play a role in signaling by stimulating protein glycosylation. Induces neuritogenesis by activating the Ras-MAP kinase pathway and is necessary for the survival of cerebellar neurons. Does not appear to play a major role in ciliogenesis.</text>
</comment>
<dbReference type="InterPro" id="IPR016024">
    <property type="entry name" value="ARM-type_fold"/>
</dbReference>
<dbReference type="EMBL" id="JAXCGZ010002264">
    <property type="protein sequence ID" value="KAK7084113.1"/>
    <property type="molecule type" value="Genomic_DNA"/>
</dbReference>
<evidence type="ECO:0000259" key="6">
    <source>
        <dbReference type="Pfam" id="PF09759"/>
    </source>
</evidence>
<dbReference type="GO" id="GO:0051301">
    <property type="term" value="P:cell division"/>
    <property type="evidence" value="ECO:0007669"/>
    <property type="project" value="UniProtKB-KW"/>
</dbReference>
<dbReference type="PANTHER" id="PTHR13255">
    <property type="entry name" value="ATAXIN-10"/>
    <property type="match status" value="1"/>
</dbReference>
<organism evidence="7 8">
    <name type="scientific">Halocaridina rubra</name>
    <name type="common">Hawaiian red shrimp</name>
    <dbReference type="NCBI Taxonomy" id="373956"/>
    <lineage>
        <taxon>Eukaryota</taxon>
        <taxon>Metazoa</taxon>
        <taxon>Ecdysozoa</taxon>
        <taxon>Arthropoda</taxon>
        <taxon>Crustacea</taxon>
        <taxon>Multicrustacea</taxon>
        <taxon>Malacostraca</taxon>
        <taxon>Eumalacostraca</taxon>
        <taxon>Eucarida</taxon>
        <taxon>Decapoda</taxon>
        <taxon>Pleocyemata</taxon>
        <taxon>Caridea</taxon>
        <taxon>Atyoidea</taxon>
        <taxon>Atyidae</taxon>
        <taxon>Halocaridina</taxon>
    </lineage>
</organism>
<protein>
    <recommendedName>
        <fullName evidence="2">Ataxin-10</fullName>
    </recommendedName>
</protein>
<dbReference type="SUPFAM" id="SSF48371">
    <property type="entry name" value="ARM repeat"/>
    <property type="match status" value="1"/>
</dbReference>
<comment type="caution">
    <text evidence="7">The sequence shown here is derived from an EMBL/GenBank/DDBJ whole genome shotgun (WGS) entry which is preliminary data.</text>
</comment>
<keyword evidence="8" id="KW-1185">Reference proteome</keyword>
<evidence type="ECO:0000313" key="8">
    <source>
        <dbReference type="Proteomes" id="UP001381693"/>
    </source>
</evidence>